<name>A0AAV6RB42_SOLSE</name>
<reference evidence="2 3" key="1">
    <citation type="journal article" date="2021" name="Sci. Rep.">
        <title>Chromosome anchoring in Senegalese sole (Solea senegalensis) reveals sex-associated markers and genome rearrangements in flatfish.</title>
        <authorList>
            <person name="Guerrero-Cozar I."/>
            <person name="Gomez-Garrido J."/>
            <person name="Berbel C."/>
            <person name="Martinez-Blanch J.F."/>
            <person name="Alioto T."/>
            <person name="Claros M.G."/>
            <person name="Gagnaire P.A."/>
            <person name="Manchado M."/>
        </authorList>
    </citation>
    <scope>NUCLEOTIDE SEQUENCE [LARGE SCALE GENOMIC DNA]</scope>
    <source>
        <strain evidence="2">Sse05_10M</strain>
    </source>
</reference>
<feature type="compositionally biased region" description="Polar residues" evidence="1">
    <location>
        <begin position="34"/>
        <end position="46"/>
    </location>
</feature>
<dbReference type="Proteomes" id="UP000693946">
    <property type="component" value="Linkage Group LG2"/>
</dbReference>
<protein>
    <submittedName>
        <fullName evidence="2">Uncharacterized protein</fullName>
    </submittedName>
</protein>
<proteinExistence type="predicted"/>
<organism evidence="2 3">
    <name type="scientific">Solea senegalensis</name>
    <name type="common">Senegalese sole</name>
    <dbReference type="NCBI Taxonomy" id="28829"/>
    <lineage>
        <taxon>Eukaryota</taxon>
        <taxon>Metazoa</taxon>
        <taxon>Chordata</taxon>
        <taxon>Craniata</taxon>
        <taxon>Vertebrata</taxon>
        <taxon>Euteleostomi</taxon>
        <taxon>Actinopterygii</taxon>
        <taxon>Neopterygii</taxon>
        <taxon>Teleostei</taxon>
        <taxon>Neoteleostei</taxon>
        <taxon>Acanthomorphata</taxon>
        <taxon>Carangaria</taxon>
        <taxon>Pleuronectiformes</taxon>
        <taxon>Pleuronectoidei</taxon>
        <taxon>Soleidae</taxon>
        <taxon>Solea</taxon>
    </lineage>
</organism>
<comment type="caution">
    <text evidence="2">The sequence shown here is derived from an EMBL/GenBank/DDBJ whole genome shotgun (WGS) entry which is preliminary data.</text>
</comment>
<sequence>MDAYEHAALPPCYLLCRPPTSVPMQSHGLDQEENTTCSTSRKSLSQRPRRREGVNMTPPPKVFKYGMRVA</sequence>
<evidence type="ECO:0000313" key="2">
    <source>
        <dbReference type="EMBL" id="KAG7502481.1"/>
    </source>
</evidence>
<dbReference type="AlphaFoldDB" id="A0AAV6RB42"/>
<feature type="region of interest" description="Disordered" evidence="1">
    <location>
        <begin position="23"/>
        <end position="70"/>
    </location>
</feature>
<accession>A0AAV6RB42</accession>
<gene>
    <name evidence="2" type="ORF">JOB18_020618</name>
</gene>
<keyword evidence="3" id="KW-1185">Reference proteome</keyword>
<dbReference type="EMBL" id="JAGKHQ010000012">
    <property type="protein sequence ID" value="KAG7502481.1"/>
    <property type="molecule type" value="Genomic_DNA"/>
</dbReference>
<evidence type="ECO:0000256" key="1">
    <source>
        <dbReference type="SAM" id="MobiDB-lite"/>
    </source>
</evidence>
<evidence type="ECO:0000313" key="3">
    <source>
        <dbReference type="Proteomes" id="UP000693946"/>
    </source>
</evidence>